<dbReference type="Proteomes" id="UP001367676">
    <property type="component" value="Unassembled WGS sequence"/>
</dbReference>
<evidence type="ECO:0000313" key="12">
    <source>
        <dbReference type="Proteomes" id="UP001367676"/>
    </source>
</evidence>
<name>A0AAN9TNH3_9HEMI</name>
<dbReference type="Pfam" id="PF20908">
    <property type="entry name" value="UfSP2_N"/>
    <property type="match status" value="1"/>
</dbReference>
<dbReference type="AlphaFoldDB" id="A0AAN9TNH3"/>
<proteinExistence type="inferred from homology"/>
<accession>A0AAN9TNH3</accession>
<reference evidence="11 12" key="1">
    <citation type="submission" date="2024-03" db="EMBL/GenBank/DDBJ databases">
        <title>Adaptation during the transition from Ophiocordyceps entomopathogen to insect associate is accompanied by gene loss and intensified selection.</title>
        <authorList>
            <person name="Ward C.M."/>
            <person name="Onetto C.A."/>
            <person name="Borneman A.R."/>
        </authorList>
    </citation>
    <scope>NUCLEOTIDE SEQUENCE [LARGE SCALE GENOMIC DNA]</scope>
    <source>
        <strain evidence="11">AWRI1</strain>
        <tissue evidence="11">Single Adult Female</tissue>
    </source>
</reference>
<evidence type="ECO:0000256" key="6">
    <source>
        <dbReference type="ARBA" id="ARBA00057559"/>
    </source>
</evidence>
<dbReference type="EMBL" id="JBBCAQ010000018">
    <property type="protein sequence ID" value="KAK7595475.1"/>
    <property type="molecule type" value="Genomic_DNA"/>
</dbReference>
<dbReference type="PANTHER" id="PTHR48153">
    <property type="entry name" value="UFM1-SPECIFIC PROTEASE 2"/>
    <property type="match status" value="1"/>
</dbReference>
<evidence type="ECO:0000256" key="5">
    <source>
        <dbReference type="ARBA" id="ARBA00022807"/>
    </source>
</evidence>
<evidence type="ECO:0000256" key="1">
    <source>
        <dbReference type="ARBA" id="ARBA00008552"/>
    </source>
</evidence>
<dbReference type="InterPro" id="IPR049387">
    <property type="entry name" value="UFSP2-like_2nd"/>
</dbReference>
<evidence type="ECO:0000256" key="3">
    <source>
        <dbReference type="ARBA" id="ARBA00022786"/>
    </source>
</evidence>
<evidence type="ECO:0000259" key="9">
    <source>
        <dbReference type="Pfam" id="PF20908"/>
    </source>
</evidence>
<dbReference type="PANTHER" id="PTHR48153:SF2">
    <property type="entry name" value="UFM1-SPECIFIC PROTEASE 2"/>
    <property type="match status" value="1"/>
</dbReference>
<evidence type="ECO:0000259" key="8">
    <source>
        <dbReference type="Pfam" id="PF07910"/>
    </source>
</evidence>
<sequence>MSPKLKILDVVVRRLKERKSPFLGELYGILRNDYLIILSFVLKYTEEQNESKYQISENNFPTEVDLYGVVNCSQHLQKYEKNLPLDVKNIFQDVVVSDNPVLLNYGYLEKDNNVRAFFYKNGTATECSYDVLEESEIWKLFVVIHLHIPVNFICCNSAKNKEEFMTKFTKKISSGSAMFHIEDSDVYLTSSNADGMCEDQDVGDVLCKEEPALSPLTMYLKNIPESKTPVIIDINTLMKTTCGKLNENSPKRALAIQHVTKNFEGIQGCLRLDSLILFQRDRSEKYLYNALVDSVCRTMRLMKRSFFLHDNIVPEIHHFYPTNLAHFVTLVYPNNVKDDDFTDTRKYVHSKFNLPCDVPLFRRNNVFAFTEKKISVQQLMNVHEGLAPSGVNGTPSIVQGNYLYYHYTHGNTNDSGWGCAYRSLQTLFSWYKLQGWTDRKVPTLTEIQQVLVDIKDKPKTFVGSRQWIGSLEVSFVLDTLINVTCRVLNVQQGESVAEYSHDLANHFKKHGTPVMIGGGVLAHTILGVDINDENDVVKFLVLDPHYTGPDQLSTIQSKGWVGWKNPDFWKQDSFYNLCMPYRKIGV</sequence>
<organism evidence="11 12">
    <name type="scientific">Parthenolecanium corni</name>
    <dbReference type="NCBI Taxonomy" id="536013"/>
    <lineage>
        <taxon>Eukaryota</taxon>
        <taxon>Metazoa</taxon>
        <taxon>Ecdysozoa</taxon>
        <taxon>Arthropoda</taxon>
        <taxon>Hexapoda</taxon>
        <taxon>Insecta</taxon>
        <taxon>Pterygota</taxon>
        <taxon>Neoptera</taxon>
        <taxon>Paraneoptera</taxon>
        <taxon>Hemiptera</taxon>
        <taxon>Sternorrhyncha</taxon>
        <taxon>Coccoidea</taxon>
        <taxon>Coccidae</taxon>
        <taxon>Parthenolecanium</taxon>
    </lineage>
</organism>
<comment type="similarity">
    <text evidence="1">Belongs to the peptidase C78 family.</text>
</comment>
<evidence type="ECO:0000313" key="11">
    <source>
        <dbReference type="EMBL" id="KAK7595475.1"/>
    </source>
</evidence>
<keyword evidence="4" id="KW-0378">Hydrolase</keyword>
<dbReference type="InterPro" id="IPR058757">
    <property type="entry name" value="UFSP2_MPN_N"/>
</dbReference>
<keyword evidence="5" id="KW-0788">Thiol protease</keyword>
<evidence type="ECO:0000256" key="4">
    <source>
        <dbReference type="ARBA" id="ARBA00022801"/>
    </source>
</evidence>
<comment type="caution">
    <text evidence="11">The sequence shown here is derived from an EMBL/GenBank/DDBJ whole genome shotgun (WGS) entry which is preliminary data.</text>
</comment>
<dbReference type="GO" id="GO:0071567">
    <property type="term" value="F:deUFMylase activity"/>
    <property type="evidence" value="ECO:0007669"/>
    <property type="project" value="TreeGrafter"/>
</dbReference>
<dbReference type="GO" id="GO:0005783">
    <property type="term" value="C:endoplasmic reticulum"/>
    <property type="evidence" value="ECO:0007669"/>
    <property type="project" value="TreeGrafter"/>
</dbReference>
<dbReference type="InterPro" id="IPR012462">
    <property type="entry name" value="UFSP1/2_DUB_cat"/>
</dbReference>
<protein>
    <recommendedName>
        <fullName evidence="7">Probable Ufm1-specific protease 2</fullName>
    </recommendedName>
</protein>
<dbReference type="FunFam" id="3.90.70.130:FF:000001">
    <property type="entry name" value="Probable Ufm1-specific protease 2"/>
    <property type="match status" value="1"/>
</dbReference>
<evidence type="ECO:0000256" key="7">
    <source>
        <dbReference type="ARBA" id="ARBA00073264"/>
    </source>
</evidence>
<gene>
    <name evidence="11" type="ORF">V9T40_013300</name>
</gene>
<dbReference type="Pfam" id="PF07910">
    <property type="entry name" value="Peptidase_C78"/>
    <property type="match status" value="1"/>
</dbReference>
<evidence type="ECO:0000256" key="2">
    <source>
        <dbReference type="ARBA" id="ARBA00022670"/>
    </source>
</evidence>
<evidence type="ECO:0000259" key="10">
    <source>
        <dbReference type="Pfam" id="PF26560"/>
    </source>
</evidence>
<dbReference type="SUPFAM" id="SSF54001">
    <property type="entry name" value="Cysteine proteinases"/>
    <property type="match status" value="1"/>
</dbReference>
<keyword evidence="3" id="KW-0833">Ubl conjugation pathway</keyword>
<dbReference type="GO" id="GO:0005634">
    <property type="term" value="C:nucleus"/>
    <property type="evidence" value="ECO:0007669"/>
    <property type="project" value="TreeGrafter"/>
</dbReference>
<comment type="function">
    <text evidence="6">Thiol protease which recognizes and hydrolyzes the peptide bond at the C-terminal Gly of UFM1, a ubiquitin-like modifier protein bound to a number of target proteins. Does not hydrolyze SUMO1 or ISG15 ubiquitin-like proteins.</text>
</comment>
<feature type="domain" description="UFSP1/2/DUB catalytic" evidence="8">
    <location>
        <begin position="396"/>
        <end position="578"/>
    </location>
</feature>
<keyword evidence="2" id="KW-0645">Protease</keyword>
<feature type="domain" description="UFSP2 N-terminal MPN-like" evidence="10">
    <location>
        <begin position="1"/>
        <end position="137"/>
    </location>
</feature>
<dbReference type="GO" id="GO:0006508">
    <property type="term" value="P:proteolysis"/>
    <property type="evidence" value="ECO:0007669"/>
    <property type="project" value="UniProtKB-KW"/>
</dbReference>
<feature type="domain" description="UFSP2 second" evidence="9">
    <location>
        <begin position="165"/>
        <end position="372"/>
    </location>
</feature>
<dbReference type="Pfam" id="PF26560">
    <property type="entry name" value="UFSP2_MPN_insect"/>
    <property type="match status" value="1"/>
</dbReference>
<keyword evidence="12" id="KW-1185">Reference proteome</keyword>
<dbReference type="Gene3D" id="3.90.70.130">
    <property type="match status" value="1"/>
</dbReference>
<dbReference type="InterPro" id="IPR038765">
    <property type="entry name" value="Papain-like_cys_pep_sf"/>
</dbReference>